<keyword evidence="2" id="KW-1185">Reference proteome</keyword>
<keyword evidence="1" id="KW-0378">Hydrolase</keyword>
<evidence type="ECO:0000313" key="1">
    <source>
        <dbReference type="EMBL" id="QQO07907.1"/>
    </source>
</evidence>
<dbReference type="Proteomes" id="UP000595917">
    <property type="component" value="Chromosome"/>
</dbReference>
<proteinExistence type="predicted"/>
<dbReference type="GO" id="GO:0016791">
    <property type="term" value="F:phosphatase activity"/>
    <property type="evidence" value="ECO:0007669"/>
    <property type="project" value="TreeGrafter"/>
</dbReference>
<dbReference type="Gene3D" id="3.40.50.1000">
    <property type="entry name" value="HAD superfamily/HAD-like"/>
    <property type="match status" value="1"/>
</dbReference>
<dbReference type="AlphaFoldDB" id="A0A7T8B8Z3"/>
<protein>
    <submittedName>
        <fullName evidence="1">HAD family hydrolase</fullName>
    </submittedName>
</protein>
<gene>
    <name evidence="1" type="ORF">JFL75_13275</name>
</gene>
<dbReference type="RefSeq" id="WP_215625213.1">
    <property type="nucleotide sequence ID" value="NZ_CP067089.2"/>
</dbReference>
<reference evidence="1" key="1">
    <citation type="submission" date="2021-01" db="EMBL/GenBank/DDBJ databases">
        <title>Description of Breznakiella homolactica.</title>
        <authorList>
            <person name="Song Y."/>
            <person name="Brune A."/>
        </authorList>
    </citation>
    <scope>NUCLEOTIDE SEQUENCE</scope>
    <source>
        <strain evidence="1">RmG30</strain>
    </source>
</reference>
<dbReference type="PANTHER" id="PTHR10000">
    <property type="entry name" value="PHOSPHOSERINE PHOSPHATASE"/>
    <property type="match status" value="1"/>
</dbReference>
<organism evidence="1 2">
    <name type="scientific">Breznakiella homolactica</name>
    <dbReference type="NCBI Taxonomy" id="2798577"/>
    <lineage>
        <taxon>Bacteria</taxon>
        <taxon>Pseudomonadati</taxon>
        <taxon>Spirochaetota</taxon>
        <taxon>Spirochaetia</taxon>
        <taxon>Spirochaetales</taxon>
        <taxon>Breznakiellaceae</taxon>
        <taxon>Breznakiella</taxon>
    </lineage>
</organism>
<accession>A0A7T8B8Z3</accession>
<name>A0A7T8B8Z3_9SPIR</name>
<sequence length="264" mass="29059">MKEIKLVVSDLDDTFLNKEKTVIPELIRCVEELKERNILFSFISGRPPYGIQPYAEQVPVTGPLVGCNGAVIYRGDLVLARHSFSLGLLREIMEKSAALGMTVLFYSGDTEYTLSETEWTRDRFKGGRSLPVKSMSPGDWKTMTAEKVNIMSPPGGMEFSVFRKELEPLLSLFSVALYDGFGCEIAAPGINKAEGLRELCSIVKVPMENTLAVGDNANDLEMVREAGIGAAVANAVEPVRNAADYVCQNQYGLGVLEAIRRFCF</sequence>
<dbReference type="GO" id="GO:0005829">
    <property type="term" value="C:cytosol"/>
    <property type="evidence" value="ECO:0007669"/>
    <property type="project" value="TreeGrafter"/>
</dbReference>
<dbReference type="PANTHER" id="PTHR10000:SF8">
    <property type="entry name" value="HAD SUPERFAMILY HYDROLASE-LIKE, TYPE 3"/>
    <property type="match status" value="1"/>
</dbReference>
<dbReference type="Pfam" id="PF08282">
    <property type="entry name" value="Hydrolase_3"/>
    <property type="match status" value="1"/>
</dbReference>
<dbReference type="InterPro" id="IPR023214">
    <property type="entry name" value="HAD_sf"/>
</dbReference>
<dbReference type="KEGG" id="bhc:JFL75_13275"/>
<evidence type="ECO:0000313" key="2">
    <source>
        <dbReference type="Proteomes" id="UP000595917"/>
    </source>
</evidence>
<dbReference type="SUPFAM" id="SSF56784">
    <property type="entry name" value="HAD-like"/>
    <property type="match status" value="1"/>
</dbReference>
<dbReference type="Gene3D" id="3.30.1240.10">
    <property type="match status" value="1"/>
</dbReference>
<dbReference type="GO" id="GO:0000287">
    <property type="term" value="F:magnesium ion binding"/>
    <property type="evidence" value="ECO:0007669"/>
    <property type="project" value="TreeGrafter"/>
</dbReference>
<dbReference type="EMBL" id="CP067089">
    <property type="protein sequence ID" value="QQO07907.1"/>
    <property type="molecule type" value="Genomic_DNA"/>
</dbReference>
<dbReference type="InterPro" id="IPR036412">
    <property type="entry name" value="HAD-like_sf"/>
</dbReference>